<evidence type="ECO:0000313" key="2">
    <source>
        <dbReference type="Proteomes" id="UP000774326"/>
    </source>
</evidence>
<proteinExistence type="predicted"/>
<keyword evidence="2" id="KW-1185">Reference proteome</keyword>
<dbReference type="EMBL" id="JAEUBG010001937">
    <property type="protein sequence ID" value="KAH3685523.1"/>
    <property type="molecule type" value="Genomic_DNA"/>
</dbReference>
<sequence length="125" mass="14066">MAIWLDTICLVCLIPRNSNKALNSSTVKLVKYFLCDWKGSTRRKIKVEIKSSTLLFLIGVPDTDHEWNRGINVDIVHTFESDPPTIWDSSQISLQNSTITKGDVWSTRSIDRTEMSSPFASSSSS</sequence>
<gene>
    <name evidence="1" type="ORF">WICPIJ_003504</name>
</gene>
<accession>A0A9P8Q798</accession>
<protein>
    <submittedName>
        <fullName evidence="1">Uncharacterized protein</fullName>
    </submittedName>
</protein>
<comment type="caution">
    <text evidence="1">The sequence shown here is derived from an EMBL/GenBank/DDBJ whole genome shotgun (WGS) entry which is preliminary data.</text>
</comment>
<reference evidence="1" key="1">
    <citation type="journal article" date="2021" name="Open Biol.">
        <title>Shared evolutionary footprints suggest mitochondrial oxidative damage underlies multiple complex I losses in fungi.</title>
        <authorList>
            <person name="Schikora-Tamarit M.A."/>
            <person name="Marcet-Houben M."/>
            <person name="Nosek J."/>
            <person name="Gabaldon T."/>
        </authorList>
    </citation>
    <scope>NUCLEOTIDE SEQUENCE</scope>
    <source>
        <strain evidence="1">CBS2887</strain>
    </source>
</reference>
<dbReference type="Proteomes" id="UP000774326">
    <property type="component" value="Unassembled WGS sequence"/>
</dbReference>
<evidence type="ECO:0000313" key="1">
    <source>
        <dbReference type="EMBL" id="KAH3685523.1"/>
    </source>
</evidence>
<dbReference type="AlphaFoldDB" id="A0A9P8Q798"/>
<name>A0A9P8Q798_WICPI</name>
<organism evidence="1 2">
    <name type="scientific">Wickerhamomyces pijperi</name>
    <name type="common">Yeast</name>
    <name type="synonym">Pichia pijperi</name>
    <dbReference type="NCBI Taxonomy" id="599730"/>
    <lineage>
        <taxon>Eukaryota</taxon>
        <taxon>Fungi</taxon>
        <taxon>Dikarya</taxon>
        <taxon>Ascomycota</taxon>
        <taxon>Saccharomycotina</taxon>
        <taxon>Saccharomycetes</taxon>
        <taxon>Phaffomycetales</taxon>
        <taxon>Wickerhamomycetaceae</taxon>
        <taxon>Wickerhamomyces</taxon>
    </lineage>
</organism>
<reference evidence="1" key="2">
    <citation type="submission" date="2021-01" db="EMBL/GenBank/DDBJ databases">
        <authorList>
            <person name="Schikora-Tamarit M.A."/>
        </authorList>
    </citation>
    <scope>NUCLEOTIDE SEQUENCE</scope>
    <source>
        <strain evidence="1">CBS2887</strain>
    </source>
</reference>